<comment type="caution">
    <text evidence="13">The sequence shown here is derived from an EMBL/GenBank/DDBJ whole genome shotgun (WGS) entry which is preliminary data.</text>
</comment>
<evidence type="ECO:0000256" key="7">
    <source>
        <dbReference type="ARBA" id="ARBA00023242"/>
    </source>
</evidence>
<feature type="domain" description="AAA+ ATPase" evidence="12">
    <location>
        <begin position="326"/>
        <end position="479"/>
    </location>
</feature>
<reference evidence="14" key="1">
    <citation type="journal article" date="2017" name="Plant J.">
        <title>The pomegranate (Punica granatum L.) genome and the genomics of punicalagin biosynthesis.</title>
        <authorList>
            <person name="Qin G."/>
            <person name="Xu C."/>
            <person name="Ming R."/>
            <person name="Tang H."/>
            <person name="Guyot R."/>
            <person name="Kramer E.M."/>
            <person name="Hu Y."/>
            <person name="Yi X."/>
            <person name="Qi Y."/>
            <person name="Xu X."/>
            <person name="Gao Z."/>
            <person name="Pan H."/>
            <person name="Jian J."/>
            <person name="Tian Y."/>
            <person name="Yue Z."/>
            <person name="Xu Y."/>
        </authorList>
    </citation>
    <scope>NUCLEOTIDE SEQUENCE [LARGE SCALE GENOMIC DNA]</scope>
    <source>
        <strain evidence="14">cv. Dabenzi</strain>
    </source>
</reference>
<evidence type="ECO:0000256" key="9">
    <source>
        <dbReference type="ARBA" id="ARBA00043975"/>
    </source>
</evidence>
<evidence type="ECO:0000256" key="6">
    <source>
        <dbReference type="ARBA" id="ARBA00023125"/>
    </source>
</evidence>
<evidence type="ECO:0000256" key="1">
    <source>
        <dbReference type="ARBA" id="ARBA00004123"/>
    </source>
</evidence>
<organism evidence="13 14">
    <name type="scientific">Punica granatum</name>
    <name type="common">Pomegranate</name>
    <dbReference type="NCBI Taxonomy" id="22663"/>
    <lineage>
        <taxon>Eukaryota</taxon>
        <taxon>Viridiplantae</taxon>
        <taxon>Streptophyta</taxon>
        <taxon>Embryophyta</taxon>
        <taxon>Tracheophyta</taxon>
        <taxon>Spermatophyta</taxon>
        <taxon>Magnoliopsida</taxon>
        <taxon>eudicotyledons</taxon>
        <taxon>Gunneridae</taxon>
        <taxon>Pentapetalae</taxon>
        <taxon>rosids</taxon>
        <taxon>malvids</taxon>
        <taxon>Myrtales</taxon>
        <taxon>Lythraceae</taxon>
        <taxon>Punica</taxon>
    </lineage>
</organism>
<dbReference type="GO" id="GO:0003677">
    <property type="term" value="F:DNA binding"/>
    <property type="evidence" value="ECO:0007669"/>
    <property type="project" value="UniProtKB-KW"/>
</dbReference>
<feature type="compositionally biased region" description="Basic and acidic residues" evidence="11">
    <location>
        <begin position="43"/>
        <end position="52"/>
    </location>
</feature>
<comment type="subcellular location">
    <subcellularLocation>
        <location evidence="1">Nucleus</location>
    </subcellularLocation>
</comment>
<evidence type="ECO:0000256" key="11">
    <source>
        <dbReference type="SAM" id="MobiDB-lite"/>
    </source>
</evidence>
<dbReference type="FunFam" id="1.10.8.60:FF:000074">
    <property type="entry name" value="Chromosome transmission fidelity protein 18"/>
    <property type="match status" value="1"/>
</dbReference>
<evidence type="ECO:0000313" key="14">
    <source>
        <dbReference type="Proteomes" id="UP000197138"/>
    </source>
</evidence>
<evidence type="ECO:0000313" key="13">
    <source>
        <dbReference type="EMBL" id="OWM91550.1"/>
    </source>
</evidence>
<feature type="compositionally biased region" description="Acidic residues" evidence="11">
    <location>
        <begin position="91"/>
        <end position="100"/>
    </location>
</feature>
<accession>A0A218Y3A2</accession>
<evidence type="ECO:0000256" key="5">
    <source>
        <dbReference type="ARBA" id="ARBA00022840"/>
    </source>
</evidence>
<dbReference type="CDD" id="cd00009">
    <property type="entry name" value="AAA"/>
    <property type="match status" value="1"/>
</dbReference>
<dbReference type="GO" id="GO:0005524">
    <property type="term" value="F:ATP binding"/>
    <property type="evidence" value="ECO:0007669"/>
    <property type="project" value="UniProtKB-KW"/>
</dbReference>
<comment type="subunit">
    <text evidence="2">Heterotetramer of subunits RFC2, RFC3, RFC4 and RFC5 that can form a complex with RFC1.</text>
</comment>
<evidence type="ECO:0000256" key="8">
    <source>
        <dbReference type="ARBA" id="ARBA00023306"/>
    </source>
</evidence>
<keyword evidence="4" id="KW-0547">Nucleotide-binding</keyword>
<dbReference type="SMART" id="SM00382">
    <property type="entry name" value="AAA"/>
    <property type="match status" value="1"/>
</dbReference>
<evidence type="ECO:0000259" key="12">
    <source>
        <dbReference type="SMART" id="SM00382"/>
    </source>
</evidence>
<dbReference type="Pfam" id="PF00004">
    <property type="entry name" value="AAA"/>
    <property type="match status" value="1"/>
</dbReference>
<dbReference type="GO" id="GO:0016887">
    <property type="term" value="F:ATP hydrolysis activity"/>
    <property type="evidence" value="ECO:0007669"/>
    <property type="project" value="InterPro"/>
</dbReference>
<dbReference type="Gene3D" id="3.40.50.300">
    <property type="entry name" value="P-loop containing nucleotide triphosphate hydrolases"/>
    <property type="match status" value="1"/>
</dbReference>
<dbReference type="InterPro" id="IPR003593">
    <property type="entry name" value="AAA+_ATPase"/>
</dbReference>
<feature type="region of interest" description="Disordered" evidence="11">
    <location>
        <begin position="15"/>
        <end position="124"/>
    </location>
</feature>
<feature type="compositionally biased region" description="Basic and acidic residues" evidence="11">
    <location>
        <begin position="108"/>
        <end position="119"/>
    </location>
</feature>
<dbReference type="PANTHER" id="PTHR46765">
    <property type="entry name" value="P-LOOP CONTAINING NUCLEOSIDE TRIPHOSPHATE HYDROLASES SUPERFAMILY PROTEIN"/>
    <property type="match status" value="1"/>
</dbReference>
<comment type="similarity">
    <text evidence="9">Belongs to the activator 1 small subunits family. CTF18 subfamily.</text>
</comment>
<dbReference type="InterPro" id="IPR027417">
    <property type="entry name" value="P-loop_NTPase"/>
</dbReference>
<evidence type="ECO:0000256" key="4">
    <source>
        <dbReference type="ARBA" id="ARBA00022741"/>
    </source>
</evidence>
<feature type="region of interest" description="Disordered" evidence="11">
    <location>
        <begin position="420"/>
        <end position="442"/>
    </location>
</feature>
<dbReference type="AlphaFoldDB" id="A0A218Y3A2"/>
<dbReference type="InterPro" id="IPR003959">
    <property type="entry name" value="ATPase_AAA_core"/>
</dbReference>
<dbReference type="Proteomes" id="UP000197138">
    <property type="component" value="Unassembled WGS sequence"/>
</dbReference>
<dbReference type="InterPro" id="IPR047854">
    <property type="entry name" value="RFC_lid"/>
</dbReference>
<evidence type="ECO:0000256" key="3">
    <source>
        <dbReference type="ARBA" id="ARBA00022705"/>
    </source>
</evidence>
<keyword evidence="8" id="KW-0131">Cell cycle</keyword>
<dbReference type="PANTHER" id="PTHR46765:SF1">
    <property type="entry name" value="P-LOOP CONTAINING NUCLEOSIDE TRIPHOSPHATE HYDROLASES SUPERFAMILY PROTEIN"/>
    <property type="match status" value="1"/>
</dbReference>
<name>A0A218Y3A2_PUNGR</name>
<dbReference type="CDD" id="cd18140">
    <property type="entry name" value="HLD_clamp_RFC"/>
    <property type="match status" value="1"/>
</dbReference>
<protein>
    <recommendedName>
        <fullName evidence="10">Chromosome transmission fidelity protein 18 homolog</fullName>
    </recommendedName>
</protein>
<dbReference type="EMBL" id="MTKT01000189">
    <property type="protein sequence ID" value="OWM91550.1"/>
    <property type="molecule type" value="Genomic_DNA"/>
</dbReference>
<keyword evidence="5" id="KW-0067">ATP-binding</keyword>
<keyword evidence="6" id="KW-0238">DNA-binding</keyword>
<gene>
    <name evidence="13" type="ORF">CDL15_Pgr024874</name>
</gene>
<dbReference type="InterPro" id="IPR053016">
    <property type="entry name" value="CTF18-RFC_complex"/>
</dbReference>
<dbReference type="SUPFAM" id="SSF52540">
    <property type="entry name" value="P-loop containing nucleoside triphosphate hydrolases"/>
    <property type="match status" value="1"/>
</dbReference>
<feature type="compositionally biased region" description="Basic and acidic residues" evidence="11">
    <location>
        <begin position="420"/>
        <end position="434"/>
    </location>
</feature>
<dbReference type="GO" id="GO:0006260">
    <property type="term" value="P:DNA replication"/>
    <property type="evidence" value="ECO:0007669"/>
    <property type="project" value="UniProtKB-KW"/>
</dbReference>
<evidence type="ECO:0000256" key="2">
    <source>
        <dbReference type="ARBA" id="ARBA00011480"/>
    </source>
</evidence>
<proteinExistence type="inferred from homology"/>
<dbReference type="GO" id="GO:0005634">
    <property type="term" value="C:nucleus"/>
    <property type="evidence" value="ECO:0007669"/>
    <property type="project" value="UniProtKB-SubCell"/>
</dbReference>
<keyword evidence="3" id="KW-0235">DNA replication</keyword>
<keyword evidence="7" id="KW-0539">Nucleus</keyword>
<evidence type="ECO:0000256" key="10">
    <source>
        <dbReference type="ARBA" id="ARBA00069525"/>
    </source>
</evidence>
<sequence>MEDMDIPLPDELEWLESQRYREEDDDYDIDPFPLPLPPDDEKDEVKSEREEAAAQSPPPSIEPQINVHKRSLVQDETAGPSNEKRSRTTPDPEDDDDEEDWLRYSPPRKNERMDHRDQAASEPEEIVVSRYVSRIDGECVPVTAPTGDRVYAKLCRADSKSRDHKLRATIRSGGLISEPVNIILQRSEQEAFAKALHASSEDQSNIMLPETPMFYEKLWVDKYAPRSFTELLSDEQTNREVLLWLKQWDSCVFGSEIRTTNDDVLSALRRHSSVTHHQKCANSNFIRRHSWSTEGFGHRSNSYTKESNSKWNQEPCKNSRLTGPLEHKILLLCGPPGLGKTTLAHVAAKHCGYRVVEINASDDRSSSTIEAKILDVVQMNSVMADSKPKCLIIDEIDGALGDGKGAVEVIMKMVSAEKKVEMGNRNTGSEEKLGKNPRRRRKTSSLSRPVICICNDLYTPALRPLRQIAKVHIFVRPSVNRVVSRLKYICNKEGINTSSIALTALAEYTECDIRHCLNTLQFLKNKKETLNVVDISSQVVGRKDMSRNIFDIWKEIFQKKKFKPDKKSNHDQSSMSREFDVLHSLISSRGDYDVILDGVHENILQQRYHDPVMKRTVMCLNSMSASDLIHQYTMRSQQMHLQVYQPPLAIAVHRLIAQVQKPSIEWPKSFQRFRATLMERLDTLRIWQYRITPSISRHLSIKSFVEDLITPLMRVLSPPNLRPVAMHLLSESEKSDLTQLVSRMVAYCISYKNTSSELLLRNLKVEATVDANALAFDPPIGDYISFKDYVPSHQVLPLAMKQVLLHEVEKQKVLQGSGERSATSAHMSIMENKGIAGSETCRAKSSTCHVEDLPKINMENKHNKVTANTCMASNNPISSTLSPTGAATTNARVKATKDAKWPTNGSSYFDRFRKLNSINSQKPENAAKPVKLDRDSHPVLFKFNEGFTNAIKRPMRIRDFLL</sequence>
<dbReference type="Gene3D" id="1.10.8.60">
    <property type="match status" value="1"/>
</dbReference>